<organism evidence="2 3">
    <name type="scientific">Oceanobacillus limi</name>
    <dbReference type="NCBI Taxonomy" id="930131"/>
    <lineage>
        <taxon>Bacteria</taxon>
        <taxon>Bacillati</taxon>
        <taxon>Bacillota</taxon>
        <taxon>Bacilli</taxon>
        <taxon>Bacillales</taxon>
        <taxon>Bacillaceae</taxon>
        <taxon>Oceanobacillus</taxon>
    </lineage>
</organism>
<keyword evidence="1" id="KW-0472">Membrane</keyword>
<keyword evidence="1" id="KW-0812">Transmembrane</keyword>
<dbReference type="EMBL" id="FOHE01000007">
    <property type="protein sequence ID" value="SET24359.1"/>
    <property type="molecule type" value="Genomic_DNA"/>
</dbReference>
<keyword evidence="1" id="KW-1133">Transmembrane helix</keyword>
<dbReference type="Proteomes" id="UP000198618">
    <property type="component" value="Unassembled WGS sequence"/>
</dbReference>
<protein>
    <submittedName>
        <fullName evidence="2">Uncharacterized protein</fullName>
    </submittedName>
</protein>
<gene>
    <name evidence="2" type="ORF">SAMN05216389_107125</name>
</gene>
<name>A0A1I0CYZ9_9BACI</name>
<reference evidence="2 3" key="1">
    <citation type="submission" date="2016-10" db="EMBL/GenBank/DDBJ databases">
        <authorList>
            <person name="de Groot N.N."/>
        </authorList>
    </citation>
    <scope>NUCLEOTIDE SEQUENCE [LARGE SCALE GENOMIC DNA]</scope>
    <source>
        <strain evidence="2 3">IBRC-M 10780</strain>
    </source>
</reference>
<evidence type="ECO:0000313" key="3">
    <source>
        <dbReference type="Proteomes" id="UP000198618"/>
    </source>
</evidence>
<sequence length="156" mass="18372">MLTITFTLVTLFLFTGFLKWNNVPRTIIIPLWLFIVFFSGLIINSIFTNLKYIAKPKHADPYISLIILQYFILPISILLLLNVYNTRTFPLKASSILIAITFSIIFERFLERIKIIEYINWNIGFSLLLWLSIIFSSILFYRFINNFFVQKEGSDV</sequence>
<evidence type="ECO:0000256" key="1">
    <source>
        <dbReference type="SAM" id="Phobius"/>
    </source>
</evidence>
<keyword evidence="3" id="KW-1185">Reference proteome</keyword>
<feature type="transmembrane region" description="Helical" evidence="1">
    <location>
        <begin position="62"/>
        <end position="83"/>
    </location>
</feature>
<dbReference type="AlphaFoldDB" id="A0A1I0CYZ9"/>
<accession>A0A1I0CYZ9</accession>
<feature type="transmembrane region" description="Helical" evidence="1">
    <location>
        <begin position="28"/>
        <end position="50"/>
    </location>
</feature>
<evidence type="ECO:0000313" key="2">
    <source>
        <dbReference type="EMBL" id="SET24359.1"/>
    </source>
</evidence>
<proteinExistence type="predicted"/>
<feature type="transmembrane region" description="Helical" evidence="1">
    <location>
        <begin position="118"/>
        <end position="144"/>
    </location>
</feature>